<dbReference type="PANTHER" id="PTHR37016:SF3">
    <property type="entry name" value="NEUTRAL PROTEASE 2-RELATED"/>
    <property type="match status" value="1"/>
</dbReference>
<dbReference type="GO" id="GO:0004222">
    <property type="term" value="F:metalloendopeptidase activity"/>
    <property type="evidence" value="ECO:0007669"/>
    <property type="project" value="InterPro"/>
</dbReference>
<dbReference type="AlphaFoldDB" id="A0A7S2SBH1"/>
<feature type="signal peptide" evidence="8">
    <location>
        <begin position="1"/>
        <end position="20"/>
    </location>
</feature>
<dbReference type="SUPFAM" id="SSF55486">
    <property type="entry name" value="Metalloproteases ('zincins'), catalytic domain"/>
    <property type="match status" value="1"/>
</dbReference>
<dbReference type="InterPro" id="IPR050414">
    <property type="entry name" value="Fungal_M35_metalloproteases"/>
</dbReference>
<dbReference type="GO" id="GO:0046872">
    <property type="term" value="F:metal ion binding"/>
    <property type="evidence" value="ECO:0007669"/>
    <property type="project" value="UniProtKB-KW"/>
</dbReference>
<protein>
    <recommendedName>
        <fullName evidence="9">Lysine-specific metallo-endopeptidase domain-containing protein</fullName>
    </recommendedName>
</protein>
<keyword evidence="5" id="KW-0378">Hydrolase</keyword>
<reference evidence="11" key="1">
    <citation type="submission" date="2021-01" db="EMBL/GenBank/DDBJ databases">
        <authorList>
            <person name="Corre E."/>
            <person name="Pelletier E."/>
            <person name="Niang G."/>
            <person name="Scheremetjew M."/>
            <person name="Finn R."/>
            <person name="Kale V."/>
            <person name="Holt S."/>
            <person name="Cochrane G."/>
            <person name="Meng A."/>
            <person name="Brown T."/>
            <person name="Cohen L."/>
        </authorList>
    </citation>
    <scope>NUCLEOTIDE SEQUENCE</scope>
    <source>
        <strain evidence="11">NY070348D</strain>
    </source>
</reference>
<dbReference type="Gene3D" id="2.60.40.2970">
    <property type="match status" value="1"/>
</dbReference>
<keyword evidence="6" id="KW-0862">Zinc</keyword>
<proteinExistence type="inferred from homology"/>
<sequence length="508" mass="55988">MKFLSAVALTSLLSAASVQADEHEHEDFGDMMSAEQAAKFDLKFTALEKDCYARVTLTNKDNQTHYIVLLDSPFEKPISNRVFHGDNGAVYGGLIAENGLSKIQKQDVVAIEAGSSHSSDVNICSLMNFPGAGNYSITVDFDMMTIPVPDQTSLEEALKEGVTEADTLQADLESNPLVLQRTAASVAVEQEVAPPDNHGRLLKTPSLLRQVARQLASVPTSGCSSSQAQVIANAVANAKVSTRDSLTELPGGKWYSSYTKDLSYWLGTEASTRTNNDAKAYLSRTLAALNANQVTYVCGNSRCRSSVYAFVYPAYTSNKYVYLCNQFWYASTNKYARDSQPGTVVHELLHFDDIGNTDDHAYGTTAIRSLALNNPTKARSNSDNYEAFTETYAGEHGINRDQTKARCRYSPSSRYADCPSGYVNCGLTCFRPHSSYWKGCTTIFKKYHCRAGYTDMGCHCARHVHSLGLSSMTCKTGETKSFNRCYKPCDPEWYFRSGTCIRRERAGC</sequence>
<dbReference type="SMART" id="SM01351">
    <property type="entry name" value="Aspzincin_M35"/>
    <property type="match status" value="1"/>
</dbReference>
<comment type="similarity">
    <text evidence="2">Belongs to the peptidase M35 family.</text>
</comment>
<dbReference type="InterPro" id="IPR024079">
    <property type="entry name" value="MetalloPept_cat_dom_sf"/>
</dbReference>
<dbReference type="PANTHER" id="PTHR37016">
    <property type="match status" value="1"/>
</dbReference>
<keyword evidence="8" id="KW-0732">Signal</keyword>
<dbReference type="EMBL" id="HBHK01019593">
    <property type="protein sequence ID" value="CAD9695173.1"/>
    <property type="molecule type" value="Transcribed_RNA"/>
</dbReference>
<name>A0A7S2SBH1_9STRA</name>
<keyword evidence="3" id="KW-0645">Protease</keyword>
<evidence type="ECO:0000256" key="7">
    <source>
        <dbReference type="ARBA" id="ARBA00023049"/>
    </source>
</evidence>
<evidence type="ECO:0000256" key="1">
    <source>
        <dbReference type="ARBA" id="ARBA00001947"/>
    </source>
</evidence>
<evidence type="ECO:0000256" key="6">
    <source>
        <dbReference type="ARBA" id="ARBA00022833"/>
    </source>
</evidence>
<evidence type="ECO:0000256" key="4">
    <source>
        <dbReference type="ARBA" id="ARBA00022723"/>
    </source>
</evidence>
<gene>
    <name evidence="10" type="ORF">QSP1433_LOCUS12401</name>
    <name evidence="11" type="ORF">QSP1433_LOCUS12403</name>
</gene>
<dbReference type="Gene3D" id="3.40.390.10">
    <property type="entry name" value="Collagenase (Catalytic Domain)"/>
    <property type="match status" value="1"/>
</dbReference>
<comment type="cofactor">
    <cofactor evidence="1">
        <name>Zn(2+)</name>
        <dbReference type="ChEBI" id="CHEBI:29105"/>
    </cofactor>
</comment>
<dbReference type="GO" id="GO:0006508">
    <property type="term" value="P:proteolysis"/>
    <property type="evidence" value="ECO:0007669"/>
    <property type="project" value="UniProtKB-KW"/>
</dbReference>
<feature type="domain" description="Lysine-specific metallo-endopeptidase" evidence="9">
    <location>
        <begin position="257"/>
        <end position="390"/>
    </location>
</feature>
<dbReference type="Pfam" id="PF14521">
    <property type="entry name" value="Aspzincin_M35"/>
    <property type="match status" value="1"/>
</dbReference>
<dbReference type="EMBL" id="HBHK01019591">
    <property type="protein sequence ID" value="CAD9695171.1"/>
    <property type="molecule type" value="Transcribed_RNA"/>
</dbReference>
<dbReference type="InterPro" id="IPR029463">
    <property type="entry name" value="Lys_MEP"/>
</dbReference>
<accession>A0A7S2SBH1</accession>
<keyword evidence="7" id="KW-0482">Metalloprotease</keyword>
<organism evidence="11">
    <name type="scientific">Mucochytrium quahogii</name>
    <dbReference type="NCBI Taxonomy" id="96639"/>
    <lineage>
        <taxon>Eukaryota</taxon>
        <taxon>Sar</taxon>
        <taxon>Stramenopiles</taxon>
        <taxon>Bigyra</taxon>
        <taxon>Labyrinthulomycetes</taxon>
        <taxon>Thraustochytrida</taxon>
        <taxon>Thraustochytriidae</taxon>
        <taxon>Mucochytrium</taxon>
    </lineage>
</organism>
<evidence type="ECO:0000256" key="2">
    <source>
        <dbReference type="ARBA" id="ARBA00010279"/>
    </source>
</evidence>
<feature type="chain" id="PRO_5035593549" description="Lysine-specific metallo-endopeptidase domain-containing protein" evidence="8">
    <location>
        <begin position="21"/>
        <end position="508"/>
    </location>
</feature>
<keyword evidence="4" id="KW-0479">Metal-binding</keyword>
<evidence type="ECO:0000313" key="11">
    <source>
        <dbReference type="EMBL" id="CAD9695173.1"/>
    </source>
</evidence>
<evidence type="ECO:0000313" key="10">
    <source>
        <dbReference type="EMBL" id="CAD9695171.1"/>
    </source>
</evidence>
<evidence type="ECO:0000256" key="8">
    <source>
        <dbReference type="SAM" id="SignalP"/>
    </source>
</evidence>
<evidence type="ECO:0000256" key="5">
    <source>
        <dbReference type="ARBA" id="ARBA00022801"/>
    </source>
</evidence>
<evidence type="ECO:0000259" key="9">
    <source>
        <dbReference type="SMART" id="SM01351"/>
    </source>
</evidence>
<evidence type="ECO:0000256" key="3">
    <source>
        <dbReference type="ARBA" id="ARBA00022670"/>
    </source>
</evidence>